<sequence length="1534" mass="174209">MTTLADKAILSGADNRPPMLEKDMYDSWKSIMELYMLNRQHGRMILESVENGPLLWPTVKENGVTRPKKYSELSTTKAIKADCDVKATNIILQGLPPEVYAFVSNHKVVKELWERIQLLMQGTSLTKQERECKLYYVFDKFANKKGDSLRDFYLRFLLLLNDMNIYNMKLEQFQVNTKFLNTLPPEWSKFMTDVKLVRDLHTTNVAQLHAYLGQHEYHANEVRLMNERTSDPLALVENHQITKSPYQTHQQSYHHTQFQPQVSSFQSSQYGSPYHSSQYESHAHTSTPLSITYPSNDFQSSVHHNVYNPSSSIPQVEYAPSLRNSSNPRQQATINNGGVTVQPIQRRQNSLAAGMSRQYTSGPSGNNSGKQRVVVCYNSQANGQVLYKEELEFLADPGIAEAQSTQYVVTNNAAYQADDLDAYDSDCDEINSAKIALMANLSHYGFDNLAEVHNPDNVTNNVIVQDVQAMLISEQSNIMNQSETEITSDSNIISHSQYVNESQYATVQNSSFPAQQDDLILYVIEQIKTQVVNYTKINQDNKNVNEILTVELERYKEQVRILKDGNNVDKASDSCAQSLEIDNLKHTLSEHLKEKESLEQMVTLLKNDFQKEESRNIDRELALEKQTSSRFQNPCYLQKAQQLEPKLYDGSVIQKTNAIVIRDSEETLMLEDESRFKMLQKQKDPMMSKKKVNTKPNSVNFEEPNLFTRPTIVEVPKELPKVSMEKVLVITALKDTLSKLKGKAVVNEAITLHPIDPELLRIDVAPLALKLRNNRIAQYDYLKHTQEETATLREIVENERFLNPLNTSLDYACKYTKRIQELLIILKQTCPCINDLGVNLPTSASGSQPQGNTKKDRIQQTQSRAKKNKLEDHPRNVRPSLHNKKSVANTKAISSVPNSKLNVNFDLKCATCNVKFENDHVAKIMGYGDYTIENVTILRVYFVEGLGHNLFSVGQFCDSDLEIAFRQHTCFIRNLDDVDLLSGSLGNNLYTLSLRDMMASSPICLLSKASKTKSWLWHHRLSHLNFVAINHLARQGHVRGLPNLKFEKDHICSACAMGKKAVATACYTKNRSIVRLRHGKKPYEILHNKLRDLSFLHVFGALCYPTNDSENLGKLQPKADIGIFIGYAPTKKAFQIYNRRTRRIVETIHVSFDELTAMASEQSSLGLALNKMTPATIIDQDAPSPSKSQTTPETQSHVIPQDVEEDIHDIEVAHIGNDPLFGMPIPEVAFDQSSSTTYKNALNQSCLIEAMQEELNEFERLEVWELVPRPDKVIVITLKWIYKVKLDELGGILKNKARLVARGYRQDDGIDFEESFALVARLEAIRIFLAYAAHKNMVVYQMDVKTAFLNGNLREEVYVSQSDGFVDPDNPNHVYKLKKALYGLKQAPHAWIIDSQSPRGIFINQSKYALKSLKKYGFESCDSVDTPMVEKFKLDEDKKGKVVDPSHYRGMIGTLLYLTASRPDLQFAICMCARYQARPNEKHIHAVKRIFRYLRGTVNQGLWYPKDSSVALTALADADHASCQDICRSTSGSL</sequence>
<dbReference type="PANTHER" id="PTHR11439:SF509">
    <property type="entry name" value="RNA-DIRECTED DNA POLYMERASE"/>
    <property type="match status" value="1"/>
</dbReference>
<dbReference type="SUPFAM" id="SSF56672">
    <property type="entry name" value="DNA/RNA polymerases"/>
    <property type="match status" value="1"/>
</dbReference>
<feature type="compositionally biased region" description="Polar residues" evidence="2">
    <location>
        <begin position="270"/>
        <end position="290"/>
    </location>
</feature>
<evidence type="ECO:0000313" key="6">
    <source>
        <dbReference type="EMBL" id="GEU29006.1"/>
    </source>
</evidence>
<evidence type="ECO:0000259" key="5">
    <source>
        <dbReference type="Pfam" id="PF25597"/>
    </source>
</evidence>
<evidence type="ECO:0000259" key="4">
    <source>
        <dbReference type="Pfam" id="PF13976"/>
    </source>
</evidence>
<dbReference type="InterPro" id="IPR057670">
    <property type="entry name" value="SH3_retrovirus"/>
</dbReference>
<feature type="coiled-coil region" evidence="1">
    <location>
        <begin position="538"/>
        <end position="615"/>
    </location>
</feature>
<feature type="region of interest" description="Disordered" evidence="2">
    <location>
        <begin position="245"/>
        <end position="290"/>
    </location>
</feature>
<feature type="domain" description="GAG-pre-integrase" evidence="4">
    <location>
        <begin position="988"/>
        <end position="1059"/>
    </location>
</feature>
<dbReference type="EMBL" id="BKCJ010000036">
    <property type="protein sequence ID" value="GEU29006.1"/>
    <property type="molecule type" value="Genomic_DNA"/>
</dbReference>
<dbReference type="InterPro" id="IPR025724">
    <property type="entry name" value="GAG-pre-integrase_dom"/>
</dbReference>
<gene>
    <name evidence="6" type="ORF">Tci_000984</name>
</gene>
<feature type="compositionally biased region" description="Polar residues" evidence="2">
    <location>
        <begin position="1183"/>
        <end position="1198"/>
    </location>
</feature>
<feature type="domain" description="Retroviral polymerase SH3-like" evidence="5">
    <location>
        <begin position="1102"/>
        <end position="1157"/>
    </location>
</feature>
<protein>
    <submittedName>
        <fullName evidence="6">Retrovirus-related Pol polyprotein from transposon TNT 1-94</fullName>
    </submittedName>
</protein>
<dbReference type="Pfam" id="PF13976">
    <property type="entry name" value="gag_pre-integrs"/>
    <property type="match status" value="1"/>
</dbReference>
<accession>A0A699GP74</accession>
<feature type="domain" description="Reverse transcriptase Ty1/copia-type" evidence="3">
    <location>
        <begin position="1262"/>
        <end position="1392"/>
    </location>
</feature>
<comment type="caution">
    <text evidence="6">The sequence shown here is derived from an EMBL/GenBank/DDBJ whole genome shotgun (WGS) entry which is preliminary data.</text>
</comment>
<evidence type="ECO:0000259" key="3">
    <source>
        <dbReference type="Pfam" id="PF07727"/>
    </source>
</evidence>
<organism evidence="6">
    <name type="scientific">Tanacetum cinerariifolium</name>
    <name type="common">Dalmatian daisy</name>
    <name type="synonym">Chrysanthemum cinerariifolium</name>
    <dbReference type="NCBI Taxonomy" id="118510"/>
    <lineage>
        <taxon>Eukaryota</taxon>
        <taxon>Viridiplantae</taxon>
        <taxon>Streptophyta</taxon>
        <taxon>Embryophyta</taxon>
        <taxon>Tracheophyta</taxon>
        <taxon>Spermatophyta</taxon>
        <taxon>Magnoliopsida</taxon>
        <taxon>eudicotyledons</taxon>
        <taxon>Gunneridae</taxon>
        <taxon>Pentapetalae</taxon>
        <taxon>asterids</taxon>
        <taxon>campanulids</taxon>
        <taxon>Asterales</taxon>
        <taxon>Asteraceae</taxon>
        <taxon>Asteroideae</taxon>
        <taxon>Anthemideae</taxon>
        <taxon>Anthemidinae</taxon>
        <taxon>Tanacetum</taxon>
    </lineage>
</organism>
<evidence type="ECO:0000256" key="1">
    <source>
        <dbReference type="SAM" id="Coils"/>
    </source>
</evidence>
<feature type="region of interest" description="Disordered" evidence="2">
    <location>
        <begin position="843"/>
        <end position="884"/>
    </location>
</feature>
<feature type="region of interest" description="Disordered" evidence="2">
    <location>
        <begin position="1178"/>
        <end position="1198"/>
    </location>
</feature>
<reference evidence="6" key="1">
    <citation type="journal article" date="2019" name="Sci. Rep.">
        <title>Draft genome of Tanacetum cinerariifolium, the natural source of mosquito coil.</title>
        <authorList>
            <person name="Yamashiro T."/>
            <person name="Shiraishi A."/>
            <person name="Satake H."/>
            <person name="Nakayama K."/>
        </authorList>
    </citation>
    <scope>NUCLEOTIDE SEQUENCE</scope>
</reference>
<name>A0A699GP74_TANCI</name>
<keyword evidence="1" id="KW-0175">Coiled coil</keyword>
<dbReference type="Pfam" id="PF25597">
    <property type="entry name" value="SH3_retrovirus"/>
    <property type="match status" value="1"/>
</dbReference>
<dbReference type="InterPro" id="IPR013103">
    <property type="entry name" value="RVT_2"/>
</dbReference>
<evidence type="ECO:0000256" key="2">
    <source>
        <dbReference type="SAM" id="MobiDB-lite"/>
    </source>
</evidence>
<dbReference type="InterPro" id="IPR043502">
    <property type="entry name" value="DNA/RNA_pol_sf"/>
</dbReference>
<dbReference type="Pfam" id="PF14223">
    <property type="entry name" value="Retrotran_gag_2"/>
    <property type="match status" value="1"/>
</dbReference>
<dbReference type="PANTHER" id="PTHR11439">
    <property type="entry name" value="GAG-POL-RELATED RETROTRANSPOSON"/>
    <property type="match status" value="1"/>
</dbReference>
<feature type="compositionally biased region" description="Polar residues" evidence="2">
    <location>
        <begin position="843"/>
        <end position="852"/>
    </location>
</feature>
<dbReference type="Pfam" id="PF07727">
    <property type="entry name" value="RVT_2"/>
    <property type="match status" value="1"/>
</dbReference>
<proteinExistence type="predicted"/>
<feature type="compositionally biased region" description="Low complexity" evidence="2">
    <location>
        <begin position="246"/>
        <end position="269"/>
    </location>
</feature>